<reference evidence="6" key="1">
    <citation type="submission" date="2022-04" db="EMBL/GenBank/DDBJ databases">
        <title>Carnegiea gigantea Genome sequencing and assembly v2.</title>
        <authorList>
            <person name="Copetti D."/>
            <person name="Sanderson M.J."/>
            <person name="Burquez A."/>
            <person name="Wojciechowski M.F."/>
        </authorList>
    </citation>
    <scope>NUCLEOTIDE SEQUENCE</scope>
    <source>
        <strain evidence="6">SGP5-SGP5p</strain>
        <tissue evidence="6">Aerial part</tissue>
    </source>
</reference>
<dbReference type="PROSITE" id="PS51192">
    <property type="entry name" value="HELICASE_ATP_BIND_1"/>
    <property type="match status" value="1"/>
</dbReference>
<keyword evidence="2" id="KW-0378">Hydrolase</keyword>
<dbReference type="Pfam" id="PF00176">
    <property type="entry name" value="SNF2-rel_dom"/>
    <property type="match status" value="1"/>
</dbReference>
<comment type="caution">
    <text evidence="6">The sequence shown here is derived from an EMBL/GenBank/DDBJ whole genome shotgun (WGS) entry which is preliminary data.</text>
</comment>
<dbReference type="PANTHER" id="PTHR45766:SF3">
    <property type="entry name" value="DNA ANNEALING HELICASE AND ENDONUCLEASE ZRANB3"/>
    <property type="match status" value="1"/>
</dbReference>
<evidence type="ECO:0000259" key="5">
    <source>
        <dbReference type="PROSITE" id="PS51192"/>
    </source>
</evidence>
<sequence length="260" mass="29422">MERGNIQESKFGNVQVVLSQCSGSNRAGFSMVYTTKGNVRLDGVFNIISYDTVPKLQETLISSEFKVVIADESHYLKNAQAKRTNASIPIIGKAQYVILLSGTPALSRPIELFKQLEALYPDVYKNVHEYGNRYCRGGVFGVYQGASNHEELHNLMKSTVMIRRLKKDVLSQLPVKRRQQVFLDLAEKDLKQIKALFLELGVLKERIKASKSQDELNSLKLSEKSLISKIYHDSAQAKIPAVVDYLGIVIERIWWRTSTN</sequence>
<dbReference type="GO" id="GO:0031297">
    <property type="term" value="P:replication fork processing"/>
    <property type="evidence" value="ECO:0007669"/>
    <property type="project" value="TreeGrafter"/>
</dbReference>
<dbReference type="GO" id="GO:0004386">
    <property type="term" value="F:helicase activity"/>
    <property type="evidence" value="ECO:0007669"/>
    <property type="project" value="UniProtKB-KW"/>
</dbReference>
<keyword evidence="3" id="KW-0347">Helicase</keyword>
<evidence type="ECO:0000256" key="4">
    <source>
        <dbReference type="ARBA" id="ARBA00022840"/>
    </source>
</evidence>
<name>A0A9Q1K070_9CARY</name>
<dbReference type="EMBL" id="JAKOGI010000459">
    <property type="protein sequence ID" value="KAJ8434666.1"/>
    <property type="molecule type" value="Genomic_DNA"/>
</dbReference>
<evidence type="ECO:0000256" key="1">
    <source>
        <dbReference type="ARBA" id="ARBA00022741"/>
    </source>
</evidence>
<evidence type="ECO:0000256" key="2">
    <source>
        <dbReference type="ARBA" id="ARBA00022801"/>
    </source>
</evidence>
<dbReference type="Gene3D" id="3.40.50.10810">
    <property type="entry name" value="Tandem AAA-ATPase domain"/>
    <property type="match status" value="1"/>
</dbReference>
<dbReference type="SUPFAM" id="SSF52540">
    <property type="entry name" value="P-loop containing nucleoside triphosphate hydrolases"/>
    <property type="match status" value="1"/>
</dbReference>
<accession>A0A9Q1K070</accession>
<dbReference type="OrthoDB" id="1719493at2759"/>
<dbReference type="GO" id="GO:0006281">
    <property type="term" value="P:DNA repair"/>
    <property type="evidence" value="ECO:0007669"/>
    <property type="project" value="TreeGrafter"/>
</dbReference>
<feature type="domain" description="Helicase ATP-binding" evidence="5">
    <location>
        <begin position="1"/>
        <end position="122"/>
    </location>
</feature>
<dbReference type="GO" id="GO:0004520">
    <property type="term" value="F:DNA endonuclease activity"/>
    <property type="evidence" value="ECO:0007669"/>
    <property type="project" value="TreeGrafter"/>
</dbReference>
<evidence type="ECO:0000313" key="6">
    <source>
        <dbReference type="EMBL" id="KAJ8434666.1"/>
    </source>
</evidence>
<dbReference type="InterPro" id="IPR000330">
    <property type="entry name" value="SNF2_N"/>
</dbReference>
<keyword evidence="1" id="KW-0547">Nucleotide-binding</keyword>
<dbReference type="PANTHER" id="PTHR45766">
    <property type="entry name" value="DNA ANNEALING HELICASE AND ENDONUCLEASE ZRANB3 FAMILY MEMBER"/>
    <property type="match status" value="1"/>
</dbReference>
<dbReference type="GO" id="GO:0016787">
    <property type="term" value="F:hydrolase activity"/>
    <property type="evidence" value="ECO:0007669"/>
    <property type="project" value="UniProtKB-KW"/>
</dbReference>
<dbReference type="Proteomes" id="UP001153076">
    <property type="component" value="Unassembled WGS sequence"/>
</dbReference>
<dbReference type="GO" id="GO:0043596">
    <property type="term" value="C:nuclear replication fork"/>
    <property type="evidence" value="ECO:0007669"/>
    <property type="project" value="TreeGrafter"/>
</dbReference>
<dbReference type="InterPro" id="IPR027417">
    <property type="entry name" value="P-loop_NTPase"/>
</dbReference>
<evidence type="ECO:0000313" key="7">
    <source>
        <dbReference type="Proteomes" id="UP001153076"/>
    </source>
</evidence>
<dbReference type="AlphaFoldDB" id="A0A9Q1K070"/>
<dbReference type="GO" id="GO:0005524">
    <property type="term" value="F:ATP binding"/>
    <property type="evidence" value="ECO:0007669"/>
    <property type="project" value="UniProtKB-KW"/>
</dbReference>
<proteinExistence type="predicted"/>
<gene>
    <name evidence="6" type="ORF">Cgig2_030052</name>
</gene>
<keyword evidence="4" id="KW-0067">ATP-binding</keyword>
<dbReference type="InterPro" id="IPR014001">
    <property type="entry name" value="Helicase_ATP-bd"/>
</dbReference>
<protein>
    <recommendedName>
        <fullName evidence="5">Helicase ATP-binding domain-containing protein</fullName>
    </recommendedName>
</protein>
<dbReference type="InterPro" id="IPR038718">
    <property type="entry name" value="SNF2-like_sf"/>
</dbReference>
<evidence type="ECO:0000256" key="3">
    <source>
        <dbReference type="ARBA" id="ARBA00022806"/>
    </source>
</evidence>
<keyword evidence="7" id="KW-1185">Reference proteome</keyword>
<organism evidence="6 7">
    <name type="scientific">Carnegiea gigantea</name>
    <dbReference type="NCBI Taxonomy" id="171969"/>
    <lineage>
        <taxon>Eukaryota</taxon>
        <taxon>Viridiplantae</taxon>
        <taxon>Streptophyta</taxon>
        <taxon>Embryophyta</taxon>
        <taxon>Tracheophyta</taxon>
        <taxon>Spermatophyta</taxon>
        <taxon>Magnoliopsida</taxon>
        <taxon>eudicotyledons</taxon>
        <taxon>Gunneridae</taxon>
        <taxon>Pentapetalae</taxon>
        <taxon>Caryophyllales</taxon>
        <taxon>Cactineae</taxon>
        <taxon>Cactaceae</taxon>
        <taxon>Cactoideae</taxon>
        <taxon>Echinocereeae</taxon>
        <taxon>Carnegiea</taxon>
    </lineage>
</organism>